<gene>
    <name evidence="1" type="ORF">S01H4_37580</name>
</gene>
<comment type="caution">
    <text evidence="1">The sequence shown here is derived from an EMBL/GenBank/DDBJ whole genome shotgun (WGS) entry which is preliminary data.</text>
</comment>
<sequence>MLKVYMVDDVWILKWMGDDEWGEEKPRGDIAMKCKINFRTKWIRDYKGEETVSMADLDFLYQDVIDKVGRMFDHKDRILIAGESIDNQILKVVHPKRFTMRTRVTVFIS</sequence>
<dbReference type="AlphaFoldDB" id="X1DY79"/>
<organism evidence="1">
    <name type="scientific">marine sediment metagenome</name>
    <dbReference type="NCBI Taxonomy" id="412755"/>
    <lineage>
        <taxon>unclassified sequences</taxon>
        <taxon>metagenomes</taxon>
        <taxon>ecological metagenomes</taxon>
    </lineage>
</organism>
<dbReference type="EMBL" id="BART01020203">
    <property type="protein sequence ID" value="GAH01353.1"/>
    <property type="molecule type" value="Genomic_DNA"/>
</dbReference>
<name>X1DY79_9ZZZZ</name>
<proteinExistence type="predicted"/>
<evidence type="ECO:0000313" key="1">
    <source>
        <dbReference type="EMBL" id="GAH01353.1"/>
    </source>
</evidence>
<protein>
    <submittedName>
        <fullName evidence="1">Uncharacterized protein</fullName>
    </submittedName>
</protein>
<reference evidence="1" key="1">
    <citation type="journal article" date="2014" name="Front. Microbiol.">
        <title>High frequency of phylogenetically diverse reductive dehalogenase-homologous genes in deep subseafloor sedimentary metagenomes.</title>
        <authorList>
            <person name="Kawai M."/>
            <person name="Futagami T."/>
            <person name="Toyoda A."/>
            <person name="Takaki Y."/>
            <person name="Nishi S."/>
            <person name="Hori S."/>
            <person name="Arai W."/>
            <person name="Tsubouchi T."/>
            <person name="Morono Y."/>
            <person name="Uchiyama I."/>
            <person name="Ito T."/>
            <person name="Fujiyama A."/>
            <person name="Inagaki F."/>
            <person name="Takami H."/>
        </authorList>
    </citation>
    <scope>NUCLEOTIDE SEQUENCE</scope>
    <source>
        <strain evidence="1">Expedition CK06-06</strain>
    </source>
</reference>
<accession>X1DY79</accession>